<accession>A0A6A6P2Q1</accession>
<name>A0A6A6P2Q1_9PEZI</name>
<evidence type="ECO:0000313" key="2">
    <source>
        <dbReference type="EMBL" id="KAF2458104.1"/>
    </source>
</evidence>
<sequence length="202" mass="21649">MPSFPIRSFLAPAAILALASAAYGAAISQTGYSAAALAESWEIPEMKVHFMGANSGIGDGSWPPGTEFNSTIEFELDRYATQQSEDSAPGASVGETTCGASWVEGELPTEWIQCGDAKVEWKMVETSEMSETDFTMEVRLMMTDSETVEPLYAEAQTRVTANTRGSPSSYLTCLGSEPFDGIRCEMDGIMSTPGPIKLSPVM</sequence>
<dbReference type="Proteomes" id="UP000799766">
    <property type="component" value="Unassembled WGS sequence"/>
</dbReference>
<protein>
    <submittedName>
        <fullName evidence="2">Uncharacterized protein</fullName>
    </submittedName>
</protein>
<proteinExistence type="predicted"/>
<gene>
    <name evidence="2" type="ORF">BDY21DRAFT_371009</name>
</gene>
<feature type="signal peptide" evidence="1">
    <location>
        <begin position="1"/>
        <end position="24"/>
    </location>
</feature>
<dbReference type="AlphaFoldDB" id="A0A6A6P2Q1"/>
<dbReference type="OrthoDB" id="3922703at2759"/>
<dbReference type="EMBL" id="MU001678">
    <property type="protein sequence ID" value="KAF2458104.1"/>
    <property type="molecule type" value="Genomic_DNA"/>
</dbReference>
<feature type="chain" id="PRO_5025451287" evidence="1">
    <location>
        <begin position="25"/>
        <end position="202"/>
    </location>
</feature>
<keyword evidence="1" id="KW-0732">Signal</keyword>
<keyword evidence="3" id="KW-1185">Reference proteome</keyword>
<evidence type="ECO:0000313" key="3">
    <source>
        <dbReference type="Proteomes" id="UP000799766"/>
    </source>
</evidence>
<organism evidence="2 3">
    <name type="scientific">Lineolata rhizophorae</name>
    <dbReference type="NCBI Taxonomy" id="578093"/>
    <lineage>
        <taxon>Eukaryota</taxon>
        <taxon>Fungi</taxon>
        <taxon>Dikarya</taxon>
        <taxon>Ascomycota</taxon>
        <taxon>Pezizomycotina</taxon>
        <taxon>Dothideomycetes</taxon>
        <taxon>Dothideomycetes incertae sedis</taxon>
        <taxon>Lineolatales</taxon>
        <taxon>Lineolataceae</taxon>
        <taxon>Lineolata</taxon>
    </lineage>
</organism>
<reference evidence="2" key="1">
    <citation type="journal article" date="2020" name="Stud. Mycol.">
        <title>101 Dothideomycetes genomes: a test case for predicting lifestyles and emergence of pathogens.</title>
        <authorList>
            <person name="Haridas S."/>
            <person name="Albert R."/>
            <person name="Binder M."/>
            <person name="Bloem J."/>
            <person name="Labutti K."/>
            <person name="Salamov A."/>
            <person name="Andreopoulos B."/>
            <person name="Baker S."/>
            <person name="Barry K."/>
            <person name="Bills G."/>
            <person name="Bluhm B."/>
            <person name="Cannon C."/>
            <person name="Castanera R."/>
            <person name="Culley D."/>
            <person name="Daum C."/>
            <person name="Ezra D."/>
            <person name="Gonzalez J."/>
            <person name="Henrissat B."/>
            <person name="Kuo A."/>
            <person name="Liang C."/>
            <person name="Lipzen A."/>
            <person name="Lutzoni F."/>
            <person name="Magnuson J."/>
            <person name="Mondo S."/>
            <person name="Nolan M."/>
            <person name="Ohm R."/>
            <person name="Pangilinan J."/>
            <person name="Park H.-J."/>
            <person name="Ramirez L."/>
            <person name="Alfaro M."/>
            <person name="Sun H."/>
            <person name="Tritt A."/>
            <person name="Yoshinaga Y."/>
            <person name="Zwiers L.-H."/>
            <person name="Turgeon B."/>
            <person name="Goodwin S."/>
            <person name="Spatafora J."/>
            <person name="Crous P."/>
            <person name="Grigoriev I."/>
        </authorList>
    </citation>
    <scope>NUCLEOTIDE SEQUENCE</scope>
    <source>
        <strain evidence="2">ATCC 16933</strain>
    </source>
</reference>
<evidence type="ECO:0000256" key="1">
    <source>
        <dbReference type="SAM" id="SignalP"/>
    </source>
</evidence>